<dbReference type="InParanoid" id="E5R4M7"/>
<dbReference type="EMBL" id="FP929083">
    <property type="protein sequence ID" value="CBX92150.1"/>
    <property type="molecule type" value="Genomic_DNA"/>
</dbReference>
<evidence type="ECO:0000313" key="3">
    <source>
        <dbReference type="Proteomes" id="UP000002668"/>
    </source>
</evidence>
<feature type="signal peptide" evidence="1">
    <location>
        <begin position="1"/>
        <end position="40"/>
    </location>
</feature>
<dbReference type="VEuPathDB" id="FungiDB:LEMA_P048560.1"/>
<sequence>MGLDACDRGRSRANGFAPGMRFEAIVLYTIVVLLSRAACAVCGQVVVTEPDGCSGRVVVPCWLVGRHWGMGNAVCVFWAVCYVKPWDQASPASSPAQDNTSQARPGNIFYRPIVPTYDAKAASAGSFGSRSTWA</sequence>
<name>E5R4M7_LEPMJ</name>
<accession>E5R4M7</accession>
<keyword evidence="1" id="KW-0732">Signal</keyword>
<dbReference type="AlphaFoldDB" id="E5R4M7"/>
<evidence type="ECO:0000256" key="1">
    <source>
        <dbReference type="SAM" id="SignalP"/>
    </source>
</evidence>
<proteinExistence type="predicted"/>
<keyword evidence="3" id="KW-1185">Reference proteome</keyword>
<evidence type="ECO:0000313" key="2">
    <source>
        <dbReference type="EMBL" id="CBX92150.1"/>
    </source>
</evidence>
<protein>
    <submittedName>
        <fullName evidence="2">Predicted protein</fullName>
    </submittedName>
</protein>
<dbReference type="HOGENOM" id="CLU_1896600_0_0_1"/>
<feature type="chain" id="PRO_5003196841" evidence="1">
    <location>
        <begin position="41"/>
        <end position="134"/>
    </location>
</feature>
<organism evidence="3">
    <name type="scientific">Leptosphaeria maculans (strain JN3 / isolate v23.1.3 / race Av1-4-5-6-7-8)</name>
    <name type="common">Blackleg fungus</name>
    <name type="synonym">Phoma lingam</name>
    <dbReference type="NCBI Taxonomy" id="985895"/>
    <lineage>
        <taxon>Eukaryota</taxon>
        <taxon>Fungi</taxon>
        <taxon>Dikarya</taxon>
        <taxon>Ascomycota</taxon>
        <taxon>Pezizomycotina</taxon>
        <taxon>Dothideomycetes</taxon>
        <taxon>Pleosporomycetidae</taxon>
        <taxon>Pleosporales</taxon>
        <taxon>Pleosporineae</taxon>
        <taxon>Leptosphaeriaceae</taxon>
        <taxon>Plenodomus</taxon>
        <taxon>Plenodomus lingam/Leptosphaeria maculans species complex</taxon>
    </lineage>
</organism>
<gene>
    <name evidence="2" type="ORF">LEMA_P048560.1</name>
</gene>
<reference evidence="3" key="1">
    <citation type="journal article" date="2011" name="Nat. Commun.">
        <title>Effector diversification within compartments of the Leptosphaeria maculans genome affected by Repeat-Induced Point mutations.</title>
        <authorList>
            <person name="Rouxel T."/>
            <person name="Grandaubert J."/>
            <person name="Hane J.K."/>
            <person name="Hoede C."/>
            <person name="van de Wouw A.P."/>
            <person name="Couloux A."/>
            <person name="Dominguez V."/>
            <person name="Anthouard V."/>
            <person name="Bally P."/>
            <person name="Bourras S."/>
            <person name="Cozijnsen A.J."/>
            <person name="Ciuffetti L.M."/>
            <person name="Degrave A."/>
            <person name="Dilmaghani A."/>
            <person name="Duret L."/>
            <person name="Fudal I."/>
            <person name="Goodwin S.B."/>
            <person name="Gout L."/>
            <person name="Glaser N."/>
            <person name="Linglin J."/>
            <person name="Kema G.H.J."/>
            <person name="Lapalu N."/>
            <person name="Lawrence C.B."/>
            <person name="May K."/>
            <person name="Meyer M."/>
            <person name="Ollivier B."/>
            <person name="Poulain J."/>
            <person name="Schoch C.L."/>
            <person name="Simon A."/>
            <person name="Spatafora J.W."/>
            <person name="Stachowiak A."/>
            <person name="Turgeon B.G."/>
            <person name="Tyler B.M."/>
            <person name="Vincent D."/>
            <person name="Weissenbach J."/>
            <person name="Amselem J."/>
            <person name="Quesneville H."/>
            <person name="Oliver R.P."/>
            <person name="Wincker P."/>
            <person name="Balesdent M.-H."/>
            <person name="Howlett B.J."/>
        </authorList>
    </citation>
    <scope>NUCLEOTIDE SEQUENCE [LARGE SCALE GENOMIC DNA]</scope>
    <source>
        <strain evidence="3">JN3 / isolate v23.1.3 / race Av1-4-5-6-7-8</strain>
    </source>
</reference>
<dbReference type="Proteomes" id="UP000002668">
    <property type="component" value="Genome"/>
</dbReference>